<organism evidence="3 4">
    <name type="scientific">Passalora fulva</name>
    <name type="common">Tomato leaf mold</name>
    <name type="synonym">Cladosporium fulvum</name>
    <dbReference type="NCBI Taxonomy" id="5499"/>
    <lineage>
        <taxon>Eukaryota</taxon>
        <taxon>Fungi</taxon>
        <taxon>Dikarya</taxon>
        <taxon>Ascomycota</taxon>
        <taxon>Pezizomycotina</taxon>
        <taxon>Dothideomycetes</taxon>
        <taxon>Dothideomycetidae</taxon>
        <taxon>Mycosphaerellales</taxon>
        <taxon>Mycosphaerellaceae</taxon>
        <taxon>Fulvia</taxon>
    </lineage>
</organism>
<gene>
    <name evidence="3" type="ORF">CLAFUR5_08707</name>
</gene>
<keyword evidence="4" id="KW-1185">Reference proteome</keyword>
<feature type="region of interest" description="Disordered" evidence="1">
    <location>
        <begin position="111"/>
        <end position="136"/>
    </location>
</feature>
<evidence type="ECO:0000313" key="3">
    <source>
        <dbReference type="EMBL" id="UJO15484.1"/>
    </source>
</evidence>
<proteinExistence type="predicted"/>
<dbReference type="AlphaFoldDB" id="A0A9Q8LDN9"/>
<dbReference type="OrthoDB" id="5238236at2759"/>
<dbReference type="Proteomes" id="UP000756132">
    <property type="component" value="Chromosome 3"/>
</dbReference>
<evidence type="ECO:0000259" key="2">
    <source>
        <dbReference type="Pfam" id="PF20253"/>
    </source>
</evidence>
<feature type="domain" description="DUF6604" evidence="2">
    <location>
        <begin position="11"/>
        <end position="206"/>
    </location>
</feature>
<dbReference type="GeneID" id="71988585"/>
<dbReference type="Pfam" id="PF20253">
    <property type="entry name" value="DUF6604"/>
    <property type="match status" value="1"/>
</dbReference>
<accession>A0A9Q8LDN9</accession>
<name>A0A9Q8LDN9_PASFU</name>
<dbReference type="PANTHER" id="PTHR38795:SF1">
    <property type="entry name" value="DUF6604 DOMAIN-CONTAINING PROTEIN"/>
    <property type="match status" value="1"/>
</dbReference>
<reference evidence="3" key="1">
    <citation type="submission" date="2021-12" db="EMBL/GenBank/DDBJ databases">
        <authorList>
            <person name="Zaccaron A."/>
            <person name="Stergiopoulos I."/>
        </authorList>
    </citation>
    <scope>NUCLEOTIDE SEQUENCE</scope>
    <source>
        <strain evidence="3">Race5_Kim</strain>
    </source>
</reference>
<evidence type="ECO:0000256" key="1">
    <source>
        <dbReference type="SAM" id="MobiDB-lite"/>
    </source>
</evidence>
<dbReference type="KEGG" id="ffu:CLAFUR5_08707"/>
<evidence type="ECO:0000313" key="4">
    <source>
        <dbReference type="Proteomes" id="UP000756132"/>
    </source>
</evidence>
<dbReference type="InterPro" id="IPR046539">
    <property type="entry name" value="DUF6604"/>
</dbReference>
<reference evidence="3" key="2">
    <citation type="journal article" date="2022" name="Microb. Genom.">
        <title>A chromosome-scale genome assembly of the tomato pathogen Cladosporium fulvum reveals a compartmentalized genome architecture and the presence of a dispensable chromosome.</title>
        <authorList>
            <person name="Zaccaron A.Z."/>
            <person name="Chen L.H."/>
            <person name="Samaras A."/>
            <person name="Stergiopoulos I."/>
        </authorList>
    </citation>
    <scope>NUCLEOTIDE SEQUENCE</scope>
    <source>
        <strain evidence="3">Race5_Kim</strain>
    </source>
</reference>
<sequence length="228" mass="25333">MSFNLVDRYALYKEGTNRVTRWLVGTATACRRSATAKNKSGIISTRELLQYANLIAGWKPPIEIPGNIVELIKDVVVGRKACAEFYDAQNAADAGHDAFICAPEDIGEKLRGARRSRKKEKGPAREDVSDAHQELGSKGLKAEALRNLFEHLQVEDSSEEAWRSVPVKNEVKHLIAPPKASPTLETDPEEETRFALFCSSRACSRFERSLRRPGQRLAITSSATQQLP</sequence>
<protein>
    <recommendedName>
        <fullName evidence="2">DUF6604 domain-containing protein</fullName>
    </recommendedName>
</protein>
<dbReference type="PANTHER" id="PTHR38795">
    <property type="entry name" value="DUF6604 DOMAIN-CONTAINING PROTEIN"/>
    <property type="match status" value="1"/>
</dbReference>
<dbReference type="RefSeq" id="XP_047759850.1">
    <property type="nucleotide sequence ID" value="XM_047907855.1"/>
</dbReference>
<feature type="compositionally biased region" description="Basic and acidic residues" evidence="1">
    <location>
        <begin position="121"/>
        <end position="136"/>
    </location>
</feature>
<dbReference type="EMBL" id="CP090165">
    <property type="protein sequence ID" value="UJO15484.1"/>
    <property type="molecule type" value="Genomic_DNA"/>
</dbReference>